<dbReference type="PANTHER" id="PTHR43406">
    <property type="entry name" value="TRYPTOPHAN SYNTHASE, ALPHA CHAIN"/>
    <property type="match status" value="1"/>
</dbReference>
<keyword evidence="4" id="KW-0028">Amino-acid biosynthesis</keyword>
<dbReference type="EC" id="4.2.1.20" evidence="3"/>
<dbReference type="SUPFAM" id="SSF51366">
    <property type="entry name" value="Ribulose-phoshate binding barrel"/>
    <property type="match status" value="1"/>
</dbReference>
<dbReference type="Proteomes" id="UP000247978">
    <property type="component" value="Unassembled WGS sequence"/>
</dbReference>
<dbReference type="GO" id="GO:0005829">
    <property type="term" value="C:cytosol"/>
    <property type="evidence" value="ECO:0007669"/>
    <property type="project" value="TreeGrafter"/>
</dbReference>
<dbReference type="InterPro" id="IPR002028">
    <property type="entry name" value="Trp_synthase_suA"/>
</dbReference>
<dbReference type="UniPathway" id="UPA00035">
    <property type="reaction ID" value="UER00044"/>
</dbReference>
<evidence type="ECO:0000256" key="1">
    <source>
        <dbReference type="ARBA" id="ARBA00004733"/>
    </source>
</evidence>
<evidence type="ECO:0000256" key="5">
    <source>
        <dbReference type="ARBA" id="ARBA00022822"/>
    </source>
</evidence>
<keyword evidence="7" id="KW-0456">Lyase</keyword>
<evidence type="ECO:0000313" key="10">
    <source>
        <dbReference type="EMBL" id="PXW90183.1"/>
    </source>
</evidence>
<sequence>MGKELTTRISKQLPTSFITTYFVGGHPTKEASIDMIEKAVHAGVNAIEIGFPSKNPFLDGETIKRAHREIAGNFSSLTDFIDYLKLLRSKVDIPLWIMGYEEDLLADDIYIKLAKSSYIDGFIIPNLPIHLMEEVQQHVHREQVEVIPVINDQMSDEDIQTLIHHNDVVYCQLYTGKTGNSLTMTEDLPKFYERMRKVTDAKLMAGFGIKNRTIAEQIFHVGYDGIVIGSEIVRLVSSGNDDDLVHFIHELEKAKDV</sequence>
<dbReference type="InterPro" id="IPR011060">
    <property type="entry name" value="RibuloseP-bd_barrel"/>
</dbReference>
<proteinExistence type="inferred from homology"/>
<comment type="pathway">
    <text evidence="1">Amino-acid biosynthesis; L-tryptophan biosynthesis; L-tryptophan from chorismate: step 5/5.</text>
</comment>
<keyword evidence="11" id="KW-1185">Reference proteome</keyword>
<dbReference type="EMBL" id="QJJQ01000001">
    <property type="protein sequence ID" value="PXW90183.1"/>
    <property type="molecule type" value="Genomic_DNA"/>
</dbReference>
<protein>
    <recommendedName>
        <fullName evidence="3">tryptophan synthase</fullName>
        <ecNumber evidence="3">4.2.1.20</ecNumber>
    </recommendedName>
</protein>
<comment type="similarity">
    <text evidence="9">Belongs to the TrpA family.</text>
</comment>
<dbReference type="Pfam" id="PF00290">
    <property type="entry name" value="Trp_syntA"/>
    <property type="match status" value="1"/>
</dbReference>
<dbReference type="NCBIfam" id="TIGR00262">
    <property type="entry name" value="trpA"/>
    <property type="match status" value="1"/>
</dbReference>
<evidence type="ECO:0000256" key="4">
    <source>
        <dbReference type="ARBA" id="ARBA00022605"/>
    </source>
</evidence>
<reference evidence="10 11" key="1">
    <citation type="submission" date="2018-05" db="EMBL/GenBank/DDBJ databases">
        <title>Genomic Encyclopedia of Type Strains, Phase IV (KMG-IV): sequencing the most valuable type-strain genomes for metagenomic binning, comparative biology and taxonomic classification.</title>
        <authorList>
            <person name="Goeker M."/>
        </authorList>
    </citation>
    <scope>NUCLEOTIDE SEQUENCE [LARGE SCALE GENOMIC DNA]</scope>
    <source>
        <strain evidence="10 11">DSM 28556</strain>
    </source>
</reference>
<dbReference type="RefSeq" id="WP_158525443.1">
    <property type="nucleotide sequence ID" value="NZ_JADIJL010000002.1"/>
</dbReference>
<name>A0A2V3W745_9BACI</name>
<gene>
    <name evidence="10" type="ORF">DFR56_10192</name>
</gene>
<evidence type="ECO:0000256" key="8">
    <source>
        <dbReference type="ARBA" id="ARBA00049047"/>
    </source>
</evidence>
<evidence type="ECO:0000256" key="6">
    <source>
        <dbReference type="ARBA" id="ARBA00023141"/>
    </source>
</evidence>
<dbReference type="AlphaFoldDB" id="A0A2V3W745"/>
<dbReference type="GO" id="GO:0004834">
    <property type="term" value="F:tryptophan synthase activity"/>
    <property type="evidence" value="ECO:0007669"/>
    <property type="project" value="UniProtKB-EC"/>
</dbReference>
<comment type="caution">
    <text evidence="10">The sequence shown here is derived from an EMBL/GenBank/DDBJ whole genome shotgun (WGS) entry which is preliminary data.</text>
</comment>
<dbReference type="OrthoDB" id="9804578at2"/>
<comment type="catalytic activity">
    <reaction evidence="8">
        <text>(1S,2R)-1-C-(indol-3-yl)glycerol 3-phosphate + L-serine = D-glyceraldehyde 3-phosphate + L-tryptophan + H2O</text>
        <dbReference type="Rhea" id="RHEA:10532"/>
        <dbReference type="ChEBI" id="CHEBI:15377"/>
        <dbReference type="ChEBI" id="CHEBI:33384"/>
        <dbReference type="ChEBI" id="CHEBI:57912"/>
        <dbReference type="ChEBI" id="CHEBI:58866"/>
        <dbReference type="ChEBI" id="CHEBI:59776"/>
        <dbReference type="EC" id="4.2.1.20"/>
    </reaction>
</comment>
<keyword evidence="6" id="KW-0057">Aromatic amino acid biosynthesis</keyword>
<dbReference type="CDD" id="cd04724">
    <property type="entry name" value="Tryptophan_synthase_alpha"/>
    <property type="match status" value="1"/>
</dbReference>
<evidence type="ECO:0000313" key="11">
    <source>
        <dbReference type="Proteomes" id="UP000247978"/>
    </source>
</evidence>
<dbReference type="InterPro" id="IPR013785">
    <property type="entry name" value="Aldolase_TIM"/>
</dbReference>
<dbReference type="PANTHER" id="PTHR43406:SF1">
    <property type="entry name" value="TRYPTOPHAN SYNTHASE ALPHA CHAIN, CHLOROPLASTIC"/>
    <property type="match status" value="1"/>
</dbReference>
<organism evidence="10 11">
    <name type="scientific">Pseudogracilibacillus auburnensis</name>
    <dbReference type="NCBI Taxonomy" id="1494959"/>
    <lineage>
        <taxon>Bacteria</taxon>
        <taxon>Bacillati</taxon>
        <taxon>Bacillota</taxon>
        <taxon>Bacilli</taxon>
        <taxon>Bacillales</taxon>
        <taxon>Bacillaceae</taxon>
        <taxon>Pseudogracilibacillus</taxon>
    </lineage>
</organism>
<comment type="subunit">
    <text evidence="2">Tetramer of two alpha and two beta chains.</text>
</comment>
<dbReference type="Gene3D" id="3.20.20.70">
    <property type="entry name" value="Aldolase class I"/>
    <property type="match status" value="1"/>
</dbReference>
<evidence type="ECO:0000256" key="9">
    <source>
        <dbReference type="RuleBase" id="RU003662"/>
    </source>
</evidence>
<evidence type="ECO:0000256" key="7">
    <source>
        <dbReference type="ARBA" id="ARBA00023239"/>
    </source>
</evidence>
<evidence type="ECO:0000256" key="2">
    <source>
        <dbReference type="ARBA" id="ARBA00011270"/>
    </source>
</evidence>
<evidence type="ECO:0000256" key="3">
    <source>
        <dbReference type="ARBA" id="ARBA00012043"/>
    </source>
</evidence>
<accession>A0A2V3W745</accession>
<keyword evidence="5" id="KW-0822">Tryptophan biosynthesis</keyword>